<proteinExistence type="predicted"/>
<reference evidence="1" key="1">
    <citation type="submission" date="2021-06" db="EMBL/GenBank/DDBJ databases">
        <authorList>
            <person name="Kallberg Y."/>
            <person name="Tangrot J."/>
            <person name="Rosling A."/>
        </authorList>
    </citation>
    <scope>NUCLEOTIDE SEQUENCE</scope>
    <source>
        <strain evidence="1">UK204</strain>
    </source>
</reference>
<gene>
    <name evidence="1" type="ORF">FCALED_LOCUS17715</name>
</gene>
<evidence type="ECO:0000313" key="2">
    <source>
        <dbReference type="Proteomes" id="UP000789570"/>
    </source>
</evidence>
<dbReference type="Proteomes" id="UP000789570">
    <property type="component" value="Unassembled WGS sequence"/>
</dbReference>
<sequence>QNKRFLQEVKVLSKDYCEGNYGFKSLHVPSDDRKLPASLYMH</sequence>
<evidence type="ECO:0000313" key="1">
    <source>
        <dbReference type="EMBL" id="CAG8774137.1"/>
    </source>
</evidence>
<dbReference type="AlphaFoldDB" id="A0A9N9NZ21"/>
<keyword evidence="2" id="KW-1185">Reference proteome</keyword>
<dbReference type="EMBL" id="CAJVPQ010029024">
    <property type="protein sequence ID" value="CAG8774137.1"/>
    <property type="molecule type" value="Genomic_DNA"/>
</dbReference>
<organism evidence="1 2">
    <name type="scientific">Funneliformis caledonium</name>
    <dbReference type="NCBI Taxonomy" id="1117310"/>
    <lineage>
        <taxon>Eukaryota</taxon>
        <taxon>Fungi</taxon>
        <taxon>Fungi incertae sedis</taxon>
        <taxon>Mucoromycota</taxon>
        <taxon>Glomeromycotina</taxon>
        <taxon>Glomeromycetes</taxon>
        <taxon>Glomerales</taxon>
        <taxon>Glomeraceae</taxon>
        <taxon>Funneliformis</taxon>
    </lineage>
</organism>
<feature type="non-terminal residue" evidence="1">
    <location>
        <position position="42"/>
    </location>
</feature>
<accession>A0A9N9NZ21</accession>
<comment type="caution">
    <text evidence="1">The sequence shown here is derived from an EMBL/GenBank/DDBJ whole genome shotgun (WGS) entry which is preliminary data.</text>
</comment>
<protein>
    <submittedName>
        <fullName evidence="1">16790_t:CDS:1</fullName>
    </submittedName>
</protein>
<name>A0A9N9NZ21_9GLOM</name>